<gene>
    <name evidence="1" type="ORF">C206_16350</name>
</gene>
<dbReference type="InterPro" id="IPR009003">
    <property type="entry name" value="Peptidase_S1_PA"/>
</dbReference>
<dbReference type="Pfam" id="PF13365">
    <property type="entry name" value="Trypsin_2"/>
    <property type="match status" value="1"/>
</dbReference>
<dbReference type="Proteomes" id="UP000013237">
    <property type="component" value="Unassembled WGS sequence"/>
</dbReference>
<dbReference type="Gene3D" id="2.40.10.120">
    <property type="match status" value="1"/>
</dbReference>
<reference evidence="1 2" key="1">
    <citation type="submission" date="2013-02" db="EMBL/GenBank/DDBJ databases">
        <title>Insights into the proteome of triclosan-resistant Pseudomonas putida TRO1, isolated from activated sludge.</title>
        <authorList>
            <person name="Lolas I.B."/>
            <person name="Almeida B."/>
            <person name="Starnawski P.M."/>
            <person name="Soenderkaer M."/>
            <person name="Nielsen K.L."/>
            <person name="Nielsen J.L."/>
        </authorList>
    </citation>
    <scope>NUCLEOTIDE SEQUENCE [LARGE SCALE GENOMIC DNA]</scope>
    <source>
        <strain evidence="1 2">TRO1</strain>
    </source>
</reference>
<dbReference type="AlphaFoldDB" id="A0AAD2ZSH8"/>
<name>A0AAD2ZSH8_PSEPU</name>
<evidence type="ECO:0000313" key="2">
    <source>
        <dbReference type="Proteomes" id="UP000013237"/>
    </source>
</evidence>
<dbReference type="EMBL" id="APBQ01000105">
    <property type="protein sequence ID" value="ENY76577.1"/>
    <property type="molecule type" value="Genomic_DNA"/>
</dbReference>
<sequence>MGSRWPTYPRPASYIKQMQKENMEVISNSEKLFFNTIKITTVDTLGQAGTGTGFLFQFTRNGGDLPLIVTNKHVIENTVSAQLTVHRGADGIAQLGQASTIEVPPNIWSKMWIGHPDPDVDIAVAAFGPIYNMLQENGLSPFVCMILEEELPTEEQLKELDALEEVVFVGYPNGVWDRVNALPVLRRGTTATPLQVDFENSPRFIIDASVFGGSSGSPVFISNSGGFATKDGGYAIGTRFYFIGVIAAVFYRTQLNEIVTRAIPTAVTPVAVQQEMIDLGIVFKARTVVETANHWLNYAVQIGIVPALPAGEEA</sequence>
<comment type="caution">
    <text evidence="1">The sequence shown here is derived from an EMBL/GenBank/DDBJ whole genome shotgun (WGS) entry which is preliminary data.</text>
</comment>
<protein>
    <recommendedName>
        <fullName evidence="3">Serine protease</fullName>
    </recommendedName>
</protein>
<accession>A0AAD2ZSH8</accession>
<proteinExistence type="predicted"/>
<evidence type="ECO:0008006" key="3">
    <source>
        <dbReference type="Google" id="ProtNLM"/>
    </source>
</evidence>
<dbReference type="SUPFAM" id="SSF50494">
    <property type="entry name" value="Trypsin-like serine proteases"/>
    <property type="match status" value="1"/>
</dbReference>
<organism evidence="1 2">
    <name type="scientific">Pseudomonas putida TRO1</name>
    <dbReference type="NCBI Taxonomy" id="1227924"/>
    <lineage>
        <taxon>Bacteria</taxon>
        <taxon>Pseudomonadati</taxon>
        <taxon>Pseudomonadota</taxon>
        <taxon>Gammaproteobacteria</taxon>
        <taxon>Pseudomonadales</taxon>
        <taxon>Pseudomonadaceae</taxon>
        <taxon>Pseudomonas</taxon>
    </lineage>
</organism>
<evidence type="ECO:0000313" key="1">
    <source>
        <dbReference type="EMBL" id="ENY76577.1"/>
    </source>
</evidence>